<reference evidence="4" key="2">
    <citation type="submission" date="2025-08" db="UniProtKB">
        <authorList>
            <consortium name="RefSeq"/>
        </authorList>
    </citation>
    <scope>IDENTIFICATION</scope>
    <source>
        <tissue evidence="4">Leaf</tissue>
    </source>
</reference>
<feature type="region of interest" description="Disordered" evidence="1">
    <location>
        <begin position="220"/>
        <end position="241"/>
    </location>
</feature>
<feature type="domain" description="Retrotransposon gag" evidence="2">
    <location>
        <begin position="648"/>
        <end position="732"/>
    </location>
</feature>
<feature type="compositionally biased region" description="Acidic residues" evidence="1">
    <location>
        <begin position="220"/>
        <end position="234"/>
    </location>
</feature>
<dbReference type="GeneID" id="130469914"/>
<evidence type="ECO:0000313" key="3">
    <source>
        <dbReference type="Proteomes" id="UP000813463"/>
    </source>
</evidence>
<sequence>MVAPQSSLPRPTSMVSKPQLKALSKPSFTQTKPSSNPLQQPIPPTLTGTTQSRWYKGPTFPNLTEIATQKASTPNPHQPTMQPVLQPFKATLQPSLQPFKASQQPQTATNQPQKATHQLHKATQQPQKATQQPVSSFTSVKPHLEKRAFVAPLGATKHVMSQSPTPPDTMAMKKRTGKQEGQLPPTYMHVSENVFQPLRSPPSNQVESEVMPNYNWDEFEESASESENEFDQGEGGDTAVKKPTLRHRIIIPNWPESREFDEKVEAIAIDADGIRHLVKGPVLPRDVWHDAKGFRYIVKLNEFNQPIRKGGKILVSFLGDIAKNDSLCPVGVPSWRAVNNQLKTNVVTMIRKHFVLPDGPVVNKALVMRIDKPWNNHRYKLKKDFFDPVNKSREENYANVPDGVSTRSWTELVDYWLLPEAMEKSEMGKNARALQGNKHNSGATSFANRRVDMKEKKGEFSELAFFKSVYSKEDGSFKEGTLPHQFVEDANKKVQENLASSSSSKPVIEIENAVFNELMYKGEVPKCPLNYGFGVKQRDIFGVEGLLRKEGSSYVNNNAMEVENMKGEISVVKKQNEDLALLMILVAMVTTRPRNETLTLLTNASIDNAAINTCRQLFFFLGKFSKVQKNVFLVVSACEPELDTYELASDWLDKEVKTNSLRTWNEVTRAFLSKFYSHGKTAEYRHKIQSFGQKRDESLFKDWDRFKEYQREYPHHGIPKWLLLQTFYLGLSPTSKTSLDAGAGGPIMNKTEDQIEEIIEDVAQNYQA</sequence>
<organism evidence="3 4">
    <name type="scientific">Spinacia oleracea</name>
    <name type="common">Spinach</name>
    <dbReference type="NCBI Taxonomy" id="3562"/>
    <lineage>
        <taxon>Eukaryota</taxon>
        <taxon>Viridiplantae</taxon>
        <taxon>Streptophyta</taxon>
        <taxon>Embryophyta</taxon>
        <taxon>Tracheophyta</taxon>
        <taxon>Spermatophyta</taxon>
        <taxon>Magnoliopsida</taxon>
        <taxon>eudicotyledons</taxon>
        <taxon>Gunneridae</taxon>
        <taxon>Pentapetalae</taxon>
        <taxon>Caryophyllales</taxon>
        <taxon>Chenopodiaceae</taxon>
        <taxon>Chenopodioideae</taxon>
        <taxon>Anserineae</taxon>
        <taxon>Spinacia</taxon>
    </lineage>
</organism>
<dbReference type="Pfam" id="PF03732">
    <property type="entry name" value="Retrotrans_gag"/>
    <property type="match status" value="1"/>
</dbReference>
<keyword evidence="3" id="KW-1185">Reference proteome</keyword>
<dbReference type="Proteomes" id="UP000813463">
    <property type="component" value="Chromosome 3"/>
</dbReference>
<feature type="compositionally biased region" description="Polar residues" evidence="1">
    <location>
        <begin position="92"/>
        <end position="116"/>
    </location>
</feature>
<dbReference type="PANTHER" id="PTHR33144">
    <property type="entry name" value="OS10G0409366 PROTEIN-RELATED"/>
    <property type="match status" value="1"/>
</dbReference>
<evidence type="ECO:0000313" key="4">
    <source>
        <dbReference type="RefSeq" id="XP_056695418.1"/>
    </source>
</evidence>
<dbReference type="Pfam" id="PF03004">
    <property type="entry name" value="Transposase_24"/>
    <property type="match status" value="1"/>
</dbReference>
<dbReference type="PANTHER" id="PTHR33144:SF45">
    <property type="entry name" value="TRANSPOSASE TNP1_EN_SPM-LIKE DOMAIN-CONTAINING PROTEIN"/>
    <property type="match status" value="1"/>
</dbReference>
<evidence type="ECO:0000256" key="1">
    <source>
        <dbReference type="SAM" id="MobiDB-lite"/>
    </source>
</evidence>
<feature type="compositionally biased region" description="Polar residues" evidence="1">
    <location>
        <begin position="1"/>
        <end position="16"/>
    </location>
</feature>
<name>A0ABM3RIH2_SPIOL</name>
<protein>
    <recommendedName>
        <fullName evidence="2">Retrotransposon gag domain-containing protein</fullName>
    </recommendedName>
</protein>
<feature type="region of interest" description="Disordered" evidence="1">
    <location>
        <begin position="1"/>
        <end position="141"/>
    </location>
</feature>
<feature type="compositionally biased region" description="Polar residues" evidence="1">
    <location>
        <begin position="26"/>
        <end position="39"/>
    </location>
</feature>
<dbReference type="InterPro" id="IPR004252">
    <property type="entry name" value="Probable_transposase_24"/>
</dbReference>
<accession>A0ABM3RIH2</accession>
<dbReference type="RefSeq" id="XP_056695418.1">
    <property type="nucleotide sequence ID" value="XM_056839440.1"/>
</dbReference>
<proteinExistence type="predicted"/>
<feature type="compositionally biased region" description="Low complexity" evidence="1">
    <location>
        <begin position="121"/>
        <end position="133"/>
    </location>
</feature>
<evidence type="ECO:0000259" key="2">
    <source>
        <dbReference type="Pfam" id="PF03732"/>
    </source>
</evidence>
<reference evidence="3" key="1">
    <citation type="journal article" date="2021" name="Nat. Commun.">
        <title>Genomic analyses provide insights into spinach domestication and the genetic basis of agronomic traits.</title>
        <authorList>
            <person name="Cai X."/>
            <person name="Sun X."/>
            <person name="Xu C."/>
            <person name="Sun H."/>
            <person name="Wang X."/>
            <person name="Ge C."/>
            <person name="Zhang Z."/>
            <person name="Wang Q."/>
            <person name="Fei Z."/>
            <person name="Jiao C."/>
            <person name="Wang Q."/>
        </authorList>
    </citation>
    <scope>NUCLEOTIDE SEQUENCE [LARGE SCALE GENOMIC DNA]</scope>
    <source>
        <strain evidence="3">cv. Varoflay</strain>
    </source>
</reference>
<feature type="compositionally biased region" description="Polar residues" evidence="1">
    <location>
        <begin position="61"/>
        <end position="83"/>
    </location>
</feature>
<dbReference type="InterPro" id="IPR005162">
    <property type="entry name" value="Retrotrans_gag_dom"/>
</dbReference>
<gene>
    <name evidence="4" type="primary">LOC130469914</name>
</gene>